<dbReference type="CDD" id="cd22157">
    <property type="entry name" value="F-box_AtFBW1-like"/>
    <property type="match status" value="1"/>
</dbReference>
<dbReference type="InterPro" id="IPR001810">
    <property type="entry name" value="F-box_dom"/>
</dbReference>
<evidence type="ECO:0000313" key="2">
    <source>
        <dbReference type="EMBL" id="KAL0008230.1"/>
    </source>
</evidence>
<dbReference type="InterPro" id="IPR017451">
    <property type="entry name" value="F-box-assoc_interact_dom"/>
</dbReference>
<dbReference type="SMART" id="SM00256">
    <property type="entry name" value="FBOX"/>
    <property type="match status" value="1"/>
</dbReference>
<evidence type="ECO:0000259" key="1">
    <source>
        <dbReference type="PROSITE" id="PS50181"/>
    </source>
</evidence>
<comment type="caution">
    <text evidence="2">The sequence shown here is derived from an EMBL/GenBank/DDBJ whole genome shotgun (WGS) entry which is preliminary data.</text>
</comment>
<reference evidence="2 3" key="1">
    <citation type="submission" date="2024-01" db="EMBL/GenBank/DDBJ databases">
        <title>A telomere-to-telomere, gap-free genome of sweet tea (Lithocarpus litseifolius).</title>
        <authorList>
            <person name="Zhou J."/>
        </authorList>
    </citation>
    <scope>NUCLEOTIDE SEQUENCE [LARGE SCALE GENOMIC DNA]</scope>
    <source>
        <strain evidence="2">Zhou-2022a</strain>
        <tissue evidence="2">Leaf</tissue>
    </source>
</reference>
<dbReference type="Gene3D" id="1.20.1280.50">
    <property type="match status" value="1"/>
</dbReference>
<dbReference type="InterPro" id="IPR050796">
    <property type="entry name" value="SCF_F-box_component"/>
</dbReference>
<dbReference type="EMBL" id="JAZDWU010000003">
    <property type="protein sequence ID" value="KAL0008230.1"/>
    <property type="molecule type" value="Genomic_DNA"/>
</dbReference>
<organism evidence="2 3">
    <name type="scientific">Lithocarpus litseifolius</name>
    <dbReference type="NCBI Taxonomy" id="425828"/>
    <lineage>
        <taxon>Eukaryota</taxon>
        <taxon>Viridiplantae</taxon>
        <taxon>Streptophyta</taxon>
        <taxon>Embryophyta</taxon>
        <taxon>Tracheophyta</taxon>
        <taxon>Spermatophyta</taxon>
        <taxon>Magnoliopsida</taxon>
        <taxon>eudicotyledons</taxon>
        <taxon>Gunneridae</taxon>
        <taxon>Pentapetalae</taxon>
        <taxon>rosids</taxon>
        <taxon>fabids</taxon>
        <taxon>Fagales</taxon>
        <taxon>Fagaceae</taxon>
        <taxon>Lithocarpus</taxon>
    </lineage>
</organism>
<dbReference type="PANTHER" id="PTHR31672">
    <property type="entry name" value="BNACNNG10540D PROTEIN"/>
    <property type="match status" value="1"/>
</dbReference>
<protein>
    <recommendedName>
        <fullName evidence="1">F-box domain-containing protein</fullName>
    </recommendedName>
</protein>
<dbReference type="SUPFAM" id="SSF81383">
    <property type="entry name" value="F-box domain"/>
    <property type="match status" value="1"/>
</dbReference>
<dbReference type="PROSITE" id="PS50181">
    <property type="entry name" value="FBOX"/>
    <property type="match status" value="1"/>
</dbReference>
<proteinExistence type="predicted"/>
<dbReference type="Proteomes" id="UP001459277">
    <property type="component" value="Unassembled WGS sequence"/>
</dbReference>
<dbReference type="NCBIfam" id="TIGR01640">
    <property type="entry name" value="F_box_assoc_1"/>
    <property type="match status" value="1"/>
</dbReference>
<dbReference type="InterPro" id="IPR036047">
    <property type="entry name" value="F-box-like_dom_sf"/>
</dbReference>
<evidence type="ECO:0000313" key="3">
    <source>
        <dbReference type="Proteomes" id="UP001459277"/>
    </source>
</evidence>
<name>A0AAW2DGC5_9ROSI</name>
<dbReference type="PANTHER" id="PTHR31672:SF13">
    <property type="entry name" value="F-BOX PROTEIN CPR30-LIKE"/>
    <property type="match status" value="1"/>
</dbReference>
<dbReference type="AlphaFoldDB" id="A0AAW2DGC5"/>
<sequence>MSRQQPPILRLRKKHVPDDIVLDILLRLPVKSLLRFRCVSKSWYSQITSSNFMSSHLNNMLTHNDNHDDHGYVIHIPSCNSLYMNSFSSLNGQVCTVACDRTFEKMYELRIPFTFHSGFAHLVGSCNGILCLTDYRTNRHSVLNDVFLWNPSIRMFKRLSGTCFKRKRLRDFQLGFAYHSQNNDFKVVRISKHFRNDKYPPEVEVYTLSSDSWKRIELGIPWRPNVLIYNFNCGFSFPFVSGHLHWLLDMIEGSGQHKYRSDMILSFDVNSEKFREIPLPDDDSFKGINFAKCLTMFKEKLALIQFQGCLQPRVTVCFVWVMKEYGVPESWNKLYEVPIENLTIFGGFTKYGTLIIRTNSGLVEGLEEEDKFVSIDPKTLHEQDISIQLNYPLDVATFDVSTAAYMENLALLDGANVVSY</sequence>
<dbReference type="InterPro" id="IPR006527">
    <property type="entry name" value="F-box-assoc_dom_typ1"/>
</dbReference>
<feature type="domain" description="F-box" evidence="1">
    <location>
        <begin position="10"/>
        <end position="56"/>
    </location>
</feature>
<accession>A0AAW2DGC5</accession>
<keyword evidence="3" id="KW-1185">Reference proteome</keyword>
<dbReference type="Pfam" id="PF07734">
    <property type="entry name" value="FBA_1"/>
    <property type="match status" value="1"/>
</dbReference>
<dbReference type="Pfam" id="PF00646">
    <property type="entry name" value="F-box"/>
    <property type="match status" value="1"/>
</dbReference>
<gene>
    <name evidence="2" type="ORF">SO802_009732</name>
</gene>